<sequence>MYLGLTNETVKDFMSELRMKPSLKDHINAC</sequence>
<evidence type="ECO:0000313" key="1">
    <source>
        <dbReference type="EMBL" id="JAH45355.1"/>
    </source>
</evidence>
<proteinExistence type="predicted"/>
<name>A0A0E9SXI1_ANGAN</name>
<dbReference type="AlphaFoldDB" id="A0A0E9SXI1"/>
<dbReference type="EMBL" id="GBXM01063222">
    <property type="protein sequence ID" value="JAH45355.1"/>
    <property type="molecule type" value="Transcribed_RNA"/>
</dbReference>
<organism evidence="1">
    <name type="scientific">Anguilla anguilla</name>
    <name type="common">European freshwater eel</name>
    <name type="synonym">Muraena anguilla</name>
    <dbReference type="NCBI Taxonomy" id="7936"/>
    <lineage>
        <taxon>Eukaryota</taxon>
        <taxon>Metazoa</taxon>
        <taxon>Chordata</taxon>
        <taxon>Craniata</taxon>
        <taxon>Vertebrata</taxon>
        <taxon>Euteleostomi</taxon>
        <taxon>Actinopterygii</taxon>
        <taxon>Neopterygii</taxon>
        <taxon>Teleostei</taxon>
        <taxon>Anguilliformes</taxon>
        <taxon>Anguillidae</taxon>
        <taxon>Anguilla</taxon>
    </lineage>
</organism>
<accession>A0A0E9SXI1</accession>
<protein>
    <submittedName>
        <fullName evidence="1">Uncharacterized protein</fullName>
    </submittedName>
</protein>
<reference evidence="1" key="1">
    <citation type="submission" date="2014-11" db="EMBL/GenBank/DDBJ databases">
        <authorList>
            <person name="Amaro Gonzalez C."/>
        </authorList>
    </citation>
    <scope>NUCLEOTIDE SEQUENCE</scope>
</reference>
<reference evidence="1" key="2">
    <citation type="journal article" date="2015" name="Fish Shellfish Immunol.">
        <title>Early steps in the European eel (Anguilla anguilla)-Vibrio vulnificus interaction in the gills: Role of the RtxA13 toxin.</title>
        <authorList>
            <person name="Callol A."/>
            <person name="Pajuelo D."/>
            <person name="Ebbesson L."/>
            <person name="Teles M."/>
            <person name="MacKenzie S."/>
            <person name="Amaro C."/>
        </authorList>
    </citation>
    <scope>NUCLEOTIDE SEQUENCE</scope>
</reference>